<name>A0A1H8YP51_9PSEU</name>
<gene>
    <name evidence="2" type="ORF">SAMN04489732_13439</name>
</gene>
<reference evidence="2 3" key="1">
    <citation type="submission" date="2016-10" db="EMBL/GenBank/DDBJ databases">
        <authorList>
            <person name="de Groot N.N."/>
        </authorList>
    </citation>
    <scope>NUCLEOTIDE SEQUENCE [LARGE SCALE GENOMIC DNA]</scope>
    <source>
        <strain evidence="2 3">DSM 44993</strain>
    </source>
</reference>
<proteinExistence type="predicted"/>
<protein>
    <recommendedName>
        <fullName evidence="4">Type VII secretion protein EccE</fullName>
    </recommendedName>
</protein>
<dbReference type="OrthoDB" id="4434319at2"/>
<evidence type="ECO:0000313" key="3">
    <source>
        <dbReference type="Proteomes" id="UP000198582"/>
    </source>
</evidence>
<sequence>MRISVLGGEVSRRGLFGSLSRPAYVLLGFTVIGSFILFLGVGGMTGAVGGFVLLFTMYGLVNPWSRRRSIVENWLWALRWRARRRRGHTVFDAPASVRDQDPDQVAGPLWELPVPLGRVEPLDLAGTEHEQMFLLHHHNPGERAYLSAVMEVQGQASGLRTDRAYDSVSIRYGVLLAQLGKAGSFIRGLQQINRIVPHDPVPHRTFVSQRVSRRPGLDEVIASYEDLIDLTAVSAEQHRNFLIARIPLTPEFYEESQSHGNGVSGWAGLVREELARMADLASRAELSRPQVLGEQRTCAVLRSLQDPRWPIDQHEGMRWQDCWQSYATELDRLVVNDFWHTRTAFLPREGIAPAQLGPRWLSPLLTTVNPSVIRTLSVRMEFIPDKVARARAVVDVAQDGASMQGSEQKNKIDDGTDAVMLSASARRLYDLAPGSGHQGVDWSMAISVTASDPGELRRACMRVANEAAQSALTDLDWQDTQHDVAVLSTYPLARGMAVGR</sequence>
<keyword evidence="1" id="KW-0812">Transmembrane</keyword>
<dbReference type="NCBIfam" id="NF042935">
    <property type="entry name" value="SCO6880_fam"/>
    <property type="match status" value="1"/>
</dbReference>
<organism evidence="2 3">
    <name type="scientific">Amycolatopsis saalfeldensis</name>
    <dbReference type="NCBI Taxonomy" id="394193"/>
    <lineage>
        <taxon>Bacteria</taxon>
        <taxon>Bacillati</taxon>
        <taxon>Actinomycetota</taxon>
        <taxon>Actinomycetes</taxon>
        <taxon>Pseudonocardiales</taxon>
        <taxon>Pseudonocardiaceae</taxon>
        <taxon>Amycolatopsis</taxon>
    </lineage>
</organism>
<dbReference type="InterPro" id="IPR049978">
    <property type="entry name" value="SCO6880-like"/>
</dbReference>
<keyword evidence="1" id="KW-1133">Transmembrane helix</keyword>
<dbReference type="Proteomes" id="UP000198582">
    <property type="component" value="Unassembled WGS sequence"/>
</dbReference>
<keyword evidence="3" id="KW-1185">Reference proteome</keyword>
<keyword evidence="1" id="KW-0472">Membrane</keyword>
<accession>A0A1H8YP51</accession>
<evidence type="ECO:0000313" key="2">
    <source>
        <dbReference type="EMBL" id="SEP53984.1"/>
    </source>
</evidence>
<dbReference type="RefSeq" id="WP_091628990.1">
    <property type="nucleotide sequence ID" value="NZ_FOEF01000034.1"/>
</dbReference>
<dbReference type="EMBL" id="FOEF01000034">
    <property type="protein sequence ID" value="SEP53984.1"/>
    <property type="molecule type" value="Genomic_DNA"/>
</dbReference>
<dbReference type="AlphaFoldDB" id="A0A1H8YP51"/>
<evidence type="ECO:0008006" key="4">
    <source>
        <dbReference type="Google" id="ProtNLM"/>
    </source>
</evidence>
<evidence type="ECO:0000256" key="1">
    <source>
        <dbReference type="SAM" id="Phobius"/>
    </source>
</evidence>
<dbReference type="STRING" id="394193.SAMN04489732_13439"/>
<feature type="transmembrane region" description="Helical" evidence="1">
    <location>
        <begin position="21"/>
        <end position="41"/>
    </location>
</feature>